<dbReference type="PANTHER" id="PTHR24180">
    <property type="entry name" value="CYCLIN-DEPENDENT KINASE INHIBITOR 2C-RELATED"/>
    <property type="match status" value="1"/>
</dbReference>
<evidence type="ECO:0000256" key="2">
    <source>
        <dbReference type="ARBA" id="ARBA00023043"/>
    </source>
</evidence>
<keyword evidence="6" id="KW-1185">Reference proteome</keyword>
<dbReference type="InterPro" id="IPR036770">
    <property type="entry name" value="Ankyrin_rpt-contain_sf"/>
</dbReference>
<dbReference type="InterPro" id="IPR051637">
    <property type="entry name" value="Ank_repeat_dom-contain_49"/>
</dbReference>
<feature type="repeat" description="ANK" evidence="3">
    <location>
        <begin position="1295"/>
        <end position="1327"/>
    </location>
</feature>
<proteinExistence type="predicted"/>
<dbReference type="Proteomes" id="UP001165060">
    <property type="component" value="Unassembled WGS sequence"/>
</dbReference>
<feature type="region of interest" description="Disordered" evidence="4">
    <location>
        <begin position="1500"/>
        <end position="1520"/>
    </location>
</feature>
<feature type="repeat" description="ANK" evidence="3">
    <location>
        <begin position="1328"/>
        <end position="1360"/>
    </location>
</feature>
<evidence type="ECO:0000313" key="5">
    <source>
        <dbReference type="EMBL" id="GMI52233.1"/>
    </source>
</evidence>
<feature type="compositionally biased region" description="Basic residues" evidence="4">
    <location>
        <begin position="77"/>
        <end position="88"/>
    </location>
</feature>
<gene>
    <name evidence="5" type="ORF">TeGR_g11121</name>
</gene>
<feature type="repeat" description="ANK" evidence="3">
    <location>
        <begin position="1262"/>
        <end position="1294"/>
    </location>
</feature>
<feature type="repeat" description="ANK" evidence="3">
    <location>
        <begin position="1427"/>
        <end position="1459"/>
    </location>
</feature>
<dbReference type="EMBL" id="BRYB01006580">
    <property type="protein sequence ID" value="GMI52233.1"/>
    <property type="molecule type" value="Genomic_DNA"/>
</dbReference>
<protein>
    <submittedName>
        <fullName evidence="5">Uncharacterized protein</fullName>
    </submittedName>
</protein>
<feature type="compositionally biased region" description="Low complexity" evidence="4">
    <location>
        <begin position="91"/>
        <end position="102"/>
    </location>
</feature>
<organism evidence="5 6">
    <name type="scientific">Tetraparma gracilis</name>
    <dbReference type="NCBI Taxonomy" id="2962635"/>
    <lineage>
        <taxon>Eukaryota</taxon>
        <taxon>Sar</taxon>
        <taxon>Stramenopiles</taxon>
        <taxon>Ochrophyta</taxon>
        <taxon>Bolidophyceae</taxon>
        <taxon>Parmales</taxon>
        <taxon>Triparmaceae</taxon>
        <taxon>Tetraparma</taxon>
    </lineage>
</organism>
<feature type="compositionally biased region" description="Basic residues" evidence="4">
    <location>
        <begin position="154"/>
        <end position="178"/>
    </location>
</feature>
<feature type="repeat" description="ANK" evidence="3">
    <location>
        <begin position="1361"/>
        <end position="1393"/>
    </location>
</feature>
<dbReference type="InterPro" id="IPR002110">
    <property type="entry name" value="Ankyrin_rpt"/>
</dbReference>
<evidence type="ECO:0000313" key="6">
    <source>
        <dbReference type="Proteomes" id="UP001165060"/>
    </source>
</evidence>
<dbReference type="SMART" id="SM00248">
    <property type="entry name" value="ANK"/>
    <property type="match status" value="8"/>
</dbReference>
<dbReference type="PROSITE" id="PS50297">
    <property type="entry name" value="ANK_REP_REGION"/>
    <property type="match status" value="5"/>
</dbReference>
<dbReference type="Gene3D" id="1.25.40.20">
    <property type="entry name" value="Ankyrin repeat-containing domain"/>
    <property type="match status" value="4"/>
</dbReference>
<dbReference type="Pfam" id="PF00023">
    <property type="entry name" value="Ank"/>
    <property type="match status" value="1"/>
</dbReference>
<feature type="compositionally biased region" description="Basic and acidic residues" evidence="4">
    <location>
        <begin position="779"/>
        <end position="804"/>
    </location>
</feature>
<feature type="repeat" description="ANK" evidence="3">
    <location>
        <begin position="1394"/>
        <end position="1426"/>
    </location>
</feature>
<dbReference type="PROSITE" id="PS50088">
    <property type="entry name" value="ANK_REPEAT"/>
    <property type="match status" value="7"/>
</dbReference>
<feature type="compositionally biased region" description="Low complexity" evidence="4">
    <location>
        <begin position="929"/>
        <end position="944"/>
    </location>
</feature>
<reference evidence="5 6" key="1">
    <citation type="journal article" date="2023" name="Commun. Biol.">
        <title>Genome analysis of Parmales, the sister group of diatoms, reveals the evolutionary specialization of diatoms from phago-mixotrophs to photoautotrophs.</title>
        <authorList>
            <person name="Ban H."/>
            <person name="Sato S."/>
            <person name="Yoshikawa S."/>
            <person name="Yamada K."/>
            <person name="Nakamura Y."/>
            <person name="Ichinomiya M."/>
            <person name="Sato N."/>
            <person name="Blanc-Mathieu R."/>
            <person name="Endo H."/>
            <person name="Kuwata A."/>
            <person name="Ogata H."/>
        </authorList>
    </citation>
    <scope>NUCLEOTIDE SEQUENCE [LARGE SCALE GENOMIC DNA]</scope>
</reference>
<dbReference type="SUPFAM" id="SSF48403">
    <property type="entry name" value="Ankyrin repeat"/>
    <property type="match status" value="2"/>
</dbReference>
<feature type="region of interest" description="Disordered" evidence="4">
    <location>
        <begin position="14"/>
        <end position="191"/>
    </location>
</feature>
<evidence type="ECO:0000256" key="1">
    <source>
        <dbReference type="ARBA" id="ARBA00022737"/>
    </source>
</evidence>
<feature type="region of interest" description="Disordered" evidence="4">
    <location>
        <begin position="779"/>
        <end position="1011"/>
    </location>
</feature>
<comment type="caution">
    <text evidence="5">The sequence shown here is derived from an EMBL/GenBank/DDBJ whole genome shotgun (WGS) entry which is preliminary data.</text>
</comment>
<keyword evidence="2 3" id="KW-0040">ANK repeat</keyword>
<accession>A0ABQ6NBE8</accession>
<dbReference type="PANTHER" id="PTHR24180:SF45">
    <property type="entry name" value="POLY [ADP-RIBOSE] POLYMERASE TANKYRASE"/>
    <property type="match status" value="1"/>
</dbReference>
<feature type="compositionally biased region" description="Basic residues" evidence="4">
    <location>
        <begin position="964"/>
        <end position="983"/>
    </location>
</feature>
<name>A0ABQ6NBE8_9STRA</name>
<feature type="compositionally biased region" description="Pro residues" evidence="4">
    <location>
        <begin position="103"/>
        <end position="124"/>
    </location>
</feature>
<feature type="compositionally biased region" description="Acidic residues" evidence="4">
    <location>
        <begin position="809"/>
        <end position="867"/>
    </location>
</feature>
<feature type="repeat" description="ANK" evidence="3">
    <location>
        <begin position="1178"/>
        <end position="1210"/>
    </location>
</feature>
<dbReference type="Pfam" id="PF12796">
    <property type="entry name" value="Ank_2"/>
    <property type="match status" value="3"/>
</dbReference>
<keyword evidence="1" id="KW-0677">Repeat</keyword>
<evidence type="ECO:0000256" key="3">
    <source>
        <dbReference type="PROSITE-ProRule" id="PRU00023"/>
    </source>
</evidence>
<feature type="compositionally biased region" description="Low complexity" evidence="4">
    <location>
        <begin position="868"/>
        <end position="881"/>
    </location>
</feature>
<sequence length="1576" mass="174947">MDFDLTFSTLASAPLSASRSAEQKQLSASRVAYANRTRPGYNKRAHSQTQKLPPHPSQPSSKLRPDFLATAPASKVSKLRKTVKRTRGKFSSSPATGAASSSPSPPLSLSPASPQPFTPVPRPLHPNSMSQSDPDPLAGVKEMHESLHGVAPKTRSKTSRAKAARSKSRSRSKSKTTSRRPPSPTSHLPQHASAPAIPIALPPTQSATEVQLTRLILSRDSLISTLQSLPPKLTPSILSSTVDPLISLLRNTTLDLISLVTHWRSLLPNSSSFSKFAPAPAFVFAGQNPLLKMTRDTNFLHSLPALEAHLGLSLLHNPLLAFKNLKEEPATLLGVAKNRGDIVLPPCLRALPKARIASSLACLLDELEKNRVPLAADVDARPLLEPDERVEDLTDEQLLRAAFDSPIRDKSAATSPFAKAKPSRWGNMSSSTRTFGLFGKPASPKSLASGPLPGPGEEATETEIAHTIHMRDVDRACMHAESHVKMLLERLEQQDASEARDGPIYEYFLIWKRHHWKIQNMKEMEERRRRKTLRDCFYSWAGEAYRAIHAQRMAMRALQKKRDFLISSLPQTVQAEMKKDHFIAWRDFKKVLLKVREFRNKHGAKWIGICLGAWMHYTRLEYGVKRIRKIVMVDLIRDTFFMWCRFISLKDYKLGQRYRFRHKLTLAGKKWCGNAFKDWRRFIHMKRRIRHVEKIVRRVRKKHAFEKWMYVITSHRLGMHITMAGLLDKIKSLFKRTPFKKITEDSDSDSDGETIEEMRKRGVFVSEIVYKKERREKKLAKERADAEVGAEKKKEQAKKEEVKKLMGLAEDDDEEEEEEEEEGGEEEKEGDEKEEEVASEHEEEEVDAPEEGEEESSDDDDDVEVEASDSASASDSDSASEMPQKRRKESLLLGVTGKGRSMVEKPVELTPTQKLKVEKHKAWLHANNPDAAPLSPAASASPHSSPTPPRKSLRGPSPASSPKRSSRRASRSPKNSPKSKSRKPPSPSPAATDSTGKEVYRPSKQSLMLGVSKKGREIVGNPDHKAAAPAPAPAPPKVSLFARDAAARKINKAVHNYLIRLHAHENFKKQFAAVSRIESWWQRQTSLIFDENPNSKFTYEHFAAALSIQRFFRARVGLFRVVKAERKKSHSAAAFLQSSFRRHSTLKDLAAKHTGAEAIQKQFRRKSMLRKQELLDHDGNNSLHYAVMSANSELLQQLLRKDWDITRTNAKKQNVLHIACMSEHSGAATCVEIILKKLTDINAARLVDGAPLLNFVAATDETGKTPLHHACIRGAKESILLLLEKGAELAAYDNDGKTVLHHAVTNERHKACQSLVDSGFPLDAVDHDGCTPLHIASSKDLWRFGQMLIQGGASVDCVDSACMTSLHTAVASGNNKMAHVLLSAGANPNLVDGIGRAPLHIAVENKDEACVRMLLKSAANVNIQDSDGNTPLHWGAMVDARKCIQCLLEWRADIMMVNSTNQPPSQIAVSNDFGECVRLLQNGNTNAASELDPMSFLMGASPAAPEESTPPVESSARSAGSGSGVWACFGDDENLSMQYPAPASPMPKLFFGGYEGQDVAKGRPHAGILKNKNKNK</sequence>
<evidence type="ECO:0000256" key="4">
    <source>
        <dbReference type="SAM" id="MobiDB-lite"/>
    </source>
</evidence>